<dbReference type="AlphaFoldDB" id="A0A0V1ALU5"/>
<organism evidence="1 2">
    <name type="scientific">Trichinella spiralis</name>
    <name type="common">Trichina worm</name>
    <dbReference type="NCBI Taxonomy" id="6334"/>
    <lineage>
        <taxon>Eukaryota</taxon>
        <taxon>Metazoa</taxon>
        <taxon>Ecdysozoa</taxon>
        <taxon>Nematoda</taxon>
        <taxon>Enoplea</taxon>
        <taxon>Dorylaimia</taxon>
        <taxon>Trichinellida</taxon>
        <taxon>Trichinellidae</taxon>
        <taxon>Trichinella</taxon>
    </lineage>
</organism>
<gene>
    <name evidence="1" type="ORF">T01_4446</name>
</gene>
<protein>
    <submittedName>
        <fullName evidence="1">Uncharacterized protein</fullName>
    </submittedName>
</protein>
<proteinExistence type="predicted"/>
<name>A0A0V1ALU5_TRISP</name>
<accession>A0A0V1ALU5</accession>
<evidence type="ECO:0000313" key="1">
    <source>
        <dbReference type="EMBL" id="KRY25716.1"/>
    </source>
</evidence>
<reference evidence="1 2" key="1">
    <citation type="submission" date="2015-01" db="EMBL/GenBank/DDBJ databases">
        <title>Evolution of Trichinella species and genotypes.</title>
        <authorList>
            <person name="Korhonen P.K."/>
            <person name="Edoardo P."/>
            <person name="Giuseppe L.R."/>
            <person name="Gasser R.B."/>
        </authorList>
    </citation>
    <scope>NUCLEOTIDE SEQUENCE [LARGE SCALE GENOMIC DNA]</scope>
    <source>
        <strain evidence="1">ISS3</strain>
    </source>
</reference>
<comment type="caution">
    <text evidence="1">The sequence shown here is derived from an EMBL/GenBank/DDBJ whole genome shotgun (WGS) entry which is preliminary data.</text>
</comment>
<dbReference type="Proteomes" id="UP000054776">
    <property type="component" value="Unassembled WGS sequence"/>
</dbReference>
<sequence length="62" mass="7036">MDFFISSNCDISCDGAQITLRVRVRASFVFVCILVTYRCTGLRRPIKRVLMPTRSPGHKGVF</sequence>
<dbReference type="EMBL" id="JYDH01000767">
    <property type="protein sequence ID" value="KRY25716.1"/>
    <property type="molecule type" value="Genomic_DNA"/>
</dbReference>
<dbReference type="InParanoid" id="A0A0V1ALU5"/>
<evidence type="ECO:0000313" key="2">
    <source>
        <dbReference type="Proteomes" id="UP000054776"/>
    </source>
</evidence>
<keyword evidence="2" id="KW-1185">Reference proteome</keyword>